<feature type="domain" description="C2H2-type" evidence="4">
    <location>
        <begin position="355"/>
        <end position="382"/>
    </location>
</feature>
<evidence type="ECO:0000256" key="2">
    <source>
        <dbReference type="SAM" id="MobiDB-lite"/>
    </source>
</evidence>
<evidence type="ECO:0000259" key="3">
    <source>
        <dbReference type="PROSITE" id="PS50090"/>
    </source>
</evidence>
<protein>
    <recommendedName>
        <fullName evidence="7">Myb-like domain-containing protein</fullName>
    </recommendedName>
</protein>
<dbReference type="PANTHER" id="PTHR38166:SF1">
    <property type="entry name" value="C2H2-TYPE DOMAIN-CONTAINING PROTEIN"/>
    <property type="match status" value="1"/>
</dbReference>
<evidence type="ECO:0008006" key="7">
    <source>
        <dbReference type="Google" id="ProtNLM"/>
    </source>
</evidence>
<dbReference type="PROSITE" id="PS50157">
    <property type="entry name" value="ZINC_FINGER_C2H2_2"/>
    <property type="match status" value="1"/>
</dbReference>
<dbReference type="OrthoDB" id="3554413at2759"/>
<feature type="region of interest" description="Disordered" evidence="2">
    <location>
        <begin position="251"/>
        <end position="305"/>
    </location>
</feature>
<feature type="domain" description="Myb-like" evidence="3">
    <location>
        <begin position="7"/>
        <end position="51"/>
    </location>
</feature>
<dbReference type="InterPro" id="IPR001005">
    <property type="entry name" value="SANT/Myb"/>
</dbReference>
<keyword evidence="1" id="KW-0479">Metal-binding</keyword>
<dbReference type="InterPro" id="IPR013087">
    <property type="entry name" value="Znf_C2H2_type"/>
</dbReference>
<name>A0A8H7WHD5_9HELO</name>
<reference evidence="5" key="1">
    <citation type="submission" date="2021-02" db="EMBL/GenBank/DDBJ databases">
        <title>Genome sequence Cadophora malorum strain M34.</title>
        <authorList>
            <person name="Stefanovic E."/>
            <person name="Vu D."/>
            <person name="Scully C."/>
            <person name="Dijksterhuis J."/>
            <person name="Roader J."/>
            <person name="Houbraken J."/>
        </authorList>
    </citation>
    <scope>NUCLEOTIDE SEQUENCE</scope>
    <source>
        <strain evidence="5">M34</strain>
    </source>
</reference>
<dbReference type="CDD" id="cd00167">
    <property type="entry name" value="SANT"/>
    <property type="match status" value="1"/>
</dbReference>
<feature type="region of interest" description="Disordered" evidence="2">
    <location>
        <begin position="140"/>
        <end position="163"/>
    </location>
</feature>
<keyword evidence="6" id="KW-1185">Reference proteome</keyword>
<dbReference type="PROSITE" id="PS50090">
    <property type="entry name" value="MYB_LIKE"/>
    <property type="match status" value="1"/>
</dbReference>
<gene>
    <name evidence="5" type="ORF">IFR04_001949</name>
</gene>
<keyword evidence="1" id="KW-0862">Zinc</keyword>
<proteinExistence type="predicted"/>
<feature type="region of interest" description="Disordered" evidence="2">
    <location>
        <begin position="190"/>
        <end position="216"/>
    </location>
</feature>
<evidence type="ECO:0000259" key="4">
    <source>
        <dbReference type="PROSITE" id="PS50157"/>
    </source>
</evidence>
<feature type="compositionally biased region" description="Basic and acidic residues" evidence="2">
    <location>
        <begin position="190"/>
        <end position="199"/>
    </location>
</feature>
<evidence type="ECO:0000313" key="6">
    <source>
        <dbReference type="Proteomes" id="UP000664132"/>
    </source>
</evidence>
<feature type="compositionally biased region" description="Acidic residues" evidence="2">
    <location>
        <begin position="147"/>
        <end position="160"/>
    </location>
</feature>
<sequence>MIRPSVSAWTPSDDEILLAARARGANWAPIQQMHFPTRTANACRKRHERLMEQQPVDDWDGLKRERLAKHYMAMRREIWSALAAQTGEKWNVVEQKCMSQGLKNIQTAARSCARRERILNPNMADPSHLNYEGYHLGDTGSGYANEAELDESGQPEEEYDSGTLSRLNLEVEGLMVHDHYQRHTERPFILKKGPHEHNENASPIAPRGSSASACDSKYTKHDASAEYLVDATKGTRMKNVSVPSLQGDVASFPKASMNSSSSSATPPSSTQNRVPKRDLDRDGGKEENERPRKRPAKDSSDQLLESRIQQRLPCPFRIYDSTLFKKNTGIDTCGGTWPDIAKLKEHLYRKHYIEYQCQRCKVGFSSKQKLDLHAESDIPCKPALRQAKDGFTSDVKLALLSKKKAYPNQDEQDKWKEIYQLLFPLADTVTNTLCQATSRSLLGKRPQEDKLTLEEFGDLELPKEFRKRAVALIAEAIKPLQDQLAKQVSSIVDVSQEAINSRYLQMIQHPVSYNSVSLRDSLKDSIFARSATD</sequence>
<dbReference type="EMBL" id="JAFJYH010000015">
    <property type="protein sequence ID" value="KAG4424978.1"/>
    <property type="molecule type" value="Genomic_DNA"/>
</dbReference>
<dbReference type="Gene3D" id="1.10.10.60">
    <property type="entry name" value="Homeodomain-like"/>
    <property type="match status" value="1"/>
</dbReference>
<dbReference type="Pfam" id="PF00249">
    <property type="entry name" value="Myb_DNA-binding"/>
    <property type="match status" value="1"/>
</dbReference>
<organism evidence="5 6">
    <name type="scientific">Cadophora malorum</name>
    <dbReference type="NCBI Taxonomy" id="108018"/>
    <lineage>
        <taxon>Eukaryota</taxon>
        <taxon>Fungi</taxon>
        <taxon>Dikarya</taxon>
        <taxon>Ascomycota</taxon>
        <taxon>Pezizomycotina</taxon>
        <taxon>Leotiomycetes</taxon>
        <taxon>Helotiales</taxon>
        <taxon>Ploettnerulaceae</taxon>
        <taxon>Cadophora</taxon>
    </lineage>
</organism>
<dbReference type="SUPFAM" id="SSF46689">
    <property type="entry name" value="Homeodomain-like"/>
    <property type="match status" value="1"/>
</dbReference>
<evidence type="ECO:0000313" key="5">
    <source>
        <dbReference type="EMBL" id="KAG4424978.1"/>
    </source>
</evidence>
<keyword evidence="1" id="KW-0863">Zinc-finger</keyword>
<dbReference type="AlphaFoldDB" id="A0A8H7WHD5"/>
<dbReference type="GO" id="GO:0008270">
    <property type="term" value="F:zinc ion binding"/>
    <property type="evidence" value="ECO:0007669"/>
    <property type="project" value="UniProtKB-KW"/>
</dbReference>
<comment type="caution">
    <text evidence="5">The sequence shown here is derived from an EMBL/GenBank/DDBJ whole genome shotgun (WGS) entry which is preliminary data.</text>
</comment>
<evidence type="ECO:0000256" key="1">
    <source>
        <dbReference type="PROSITE-ProRule" id="PRU00042"/>
    </source>
</evidence>
<dbReference type="InterPro" id="IPR009057">
    <property type="entry name" value="Homeodomain-like_sf"/>
</dbReference>
<accession>A0A8H7WHD5</accession>
<dbReference type="Proteomes" id="UP000664132">
    <property type="component" value="Unassembled WGS sequence"/>
</dbReference>
<feature type="compositionally biased region" description="Basic and acidic residues" evidence="2">
    <location>
        <begin position="275"/>
        <end position="300"/>
    </location>
</feature>
<dbReference type="PANTHER" id="PTHR38166">
    <property type="entry name" value="C2H2-TYPE DOMAIN-CONTAINING PROTEIN-RELATED"/>
    <property type="match status" value="1"/>
</dbReference>
<feature type="compositionally biased region" description="Low complexity" evidence="2">
    <location>
        <begin position="251"/>
        <end position="269"/>
    </location>
</feature>